<evidence type="ECO:0000256" key="1">
    <source>
        <dbReference type="SAM" id="MobiDB-lite"/>
    </source>
</evidence>
<feature type="domain" description="RGS" evidence="3">
    <location>
        <begin position="124"/>
        <end position="198"/>
    </location>
</feature>
<gene>
    <name evidence="4" type="ORF">BCR42DRAFT_485856</name>
</gene>
<dbReference type="SUPFAM" id="SSF48097">
    <property type="entry name" value="Regulator of G-protein signaling, RGS"/>
    <property type="match status" value="1"/>
</dbReference>
<feature type="compositionally biased region" description="Polar residues" evidence="1">
    <location>
        <begin position="92"/>
        <end position="102"/>
    </location>
</feature>
<feature type="transmembrane region" description="Helical" evidence="2">
    <location>
        <begin position="214"/>
        <end position="237"/>
    </location>
</feature>
<dbReference type="PANTHER" id="PTHR13155">
    <property type="entry name" value="A-KINASE ANCHOR PROTEINS"/>
    <property type="match status" value="1"/>
</dbReference>
<dbReference type="InterPro" id="IPR036305">
    <property type="entry name" value="RGS_sf"/>
</dbReference>
<feature type="transmembrane region" description="Helical" evidence="2">
    <location>
        <begin position="249"/>
        <end position="273"/>
    </location>
</feature>
<keyword evidence="2" id="KW-0812">Transmembrane</keyword>
<dbReference type="Proteomes" id="UP000193560">
    <property type="component" value="Unassembled WGS sequence"/>
</dbReference>
<dbReference type="Gene3D" id="1.10.167.10">
    <property type="entry name" value="Regulator of G-protein Signalling 4, domain 2"/>
    <property type="match status" value="1"/>
</dbReference>
<feature type="transmembrane region" description="Helical" evidence="2">
    <location>
        <begin position="293"/>
        <end position="320"/>
    </location>
</feature>
<dbReference type="GO" id="GO:0005886">
    <property type="term" value="C:plasma membrane"/>
    <property type="evidence" value="ECO:0007669"/>
    <property type="project" value="TreeGrafter"/>
</dbReference>
<evidence type="ECO:0000259" key="3">
    <source>
        <dbReference type="PROSITE" id="PS50132"/>
    </source>
</evidence>
<dbReference type="EMBL" id="MCGE01000001">
    <property type="protein sequence ID" value="ORZ25738.1"/>
    <property type="molecule type" value="Genomic_DNA"/>
</dbReference>
<dbReference type="InterPro" id="IPR016137">
    <property type="entry name" value="RGS"/>
</dbReference>
<comment type="caution">
    <text evidence="4">The sequence shown here is derived from an EMBL/GenBank/DDBJ whole genome shotgun (WGS) entry which is preliminary data.</text>
</comment>
<keyword evidence="2" id="KW-1133">Transmembrane helix</keyword>
<dbReference type="GO" id="GO:0008104">
    <property type="term" value="P:intracellular protein localization"/>
    <property type="evidence" value="ECO:0007669"/>
    <property type="project" value="TreeGrafter"/>
</dbReference>
<evidence type="ECO:0000256" key="2">
    <source>
        <dbReference type="SAM" id="Phobius"/>
    </source>
</evidence>
<evidence type="ECO:0000313" key="4">
    <source>
        <dbReference type="EMBL" id="ORZ25738.1"/>
    </source>
</evidence>
<dbReference type="Pfam" id="PF00615">
    <property type="entry name" value="RGS"/>
    <property type="match status" value="1"/>
</dbReference>
<sequence length="323" mass="37726">MNEKYNNLPTLQQVLTRKTLPPVCLYNYYIVMRDNLHQEEVLDFYLDVQHHEQLWRRYVRSMHKSGRLTEDDLVEGFHSPRVLSRLSHLSSIEKSPSPTMMNQHRPEQQDEDDSIMPPQTLDSKIPSRQDVTDSAQHILLRYLVPSASKELSQLPLGLKNATRTMLEEDHRDDPAVFAEAKEYLFELMQRQAYPKFLRLKVWGNVTLWQQLGRLVIGLVALLAAFATGLTLIFLGYSPWGVRWWVLLPFWIGVLNVLVFLTGLDPLWVLLFNISETTTFHFNKIKQPQVKRILWYRSLWLLITSFLVAVVLSVIFCAVPSRRL</sequence>
<dbReference type="PROSITE" id="PS50132">
    <property type="entry name" value="RGS"/>
    <property type="match status" value="1"/>
</dbReference>
<name>A0A1X2J1Q4_9FUNG</name>
<organism evidence="4 5">
    <name type="scientific">Absidia repens</name>
    <dbReference type="NCBI Taxonomy" id="90262"/>
    <lineage>
        <taxon>Eukaryota</taxon>
        <taxon>Fungi</taxon>
        <taxon>Fungi incertae sedis</taxon>
        <taxon>Mucoromycota</taxon>
        <taxon>Mucoromycotina</taxon>
        <taxon>Mucoromycetes</taxon>
        <taxon>Mucorales</taxon>
        <taxon>Cunninghamellaceae</taxon>
        <taxon>Absidia</taxon>
    </lineage>
</organism>
<feature type="region of interest" description="Disordered" evidence="1">
    <location>
        <begin position="92"/>
        <end position="128"/>
    </location>
</feature>
<dbReference type="OrthoDB" id="5876363at2759"/>
<protein>
    <recommendedName>
        <fullName evidence="3">RGS domain-containing protein</fullName>
    </recommendedName>
</protein>
<proteinExistence type="predicted"/>
<dbReference type="InterPro" id="IPR052246">
    <property type="entry name" value="Cell_Polariz_PKAAnc"/>
</dbReference>
<dbReference type="InterPro" id="IPR044926">
    <property type="entry name" value="RGS_subdomain_2"/>
</dbReference>
<dbReference type="AlphaFoldDB" id="A0A1X2J1Q4"/>
<dbReference type="STRING" id="90262.A0A1X2J1Q4"/>
<accession>A0A1X2J1Q4</accession>
<keyword evidence="2" id="KW-0472">Membrane</keyword>
<reference evidence="4 5" key="1">
    <citation type="submission" date="2016-07" db="EMBL/GenBank/DDBJ databases">
        <title>Pervasive Adenine N6-methylation of Active Genes in Fungi.</title>
        <authorList>
            <consortium name="DOE Joint Genome Institute"/>
            <person name="Mondo S.J."/>
            <person name="Dannebaum R.O."/>
            <person name="Kuo R.C."/>
            <person name="Labutti K."/>
            <person name="Haridas S."/>
            <person name="Kuo A."/>
            <person name="Salamov A."/>
            <person name="Ahrendt S.R."/>
            <person name="Lipzen A."/>
            <person name="Sullivan W."/>
            <person name="Andreopoulos W.B."/>
            <person name="Clum A."/>
            <person name="Lindquist E."/>
            <person name="Daum C."/>
            <person name="Ramamoorthy G.K."/>
            <person name="Gryganskyi A."/>
            <person name="Culley D."/>
            <person name="Magnuson J.K."/>
            <person name="James T.Y."/>
            <person name="O'Malley M.A."/>
            <person name="Stajich J.E."/>
            <person name="Spatafora J.W."/>
            <person name="Visel A."/>
            <person name="Grigoriev I.V."/>
        </authorList>
    </citation>
    <scope>NUCLEOTIDE SEQUENCE [LARGE SCALE GENOMIC DNA]</scope>
    <source>
        <strain evidence="4 5">NRRL 1336</strain>
    </source>
</reference>
<dbReference type="PANTHER" id="PTHR13155:SF1">
    <property type="entry name" value="A-KINASE ANCHOR PROTEIN 10, MITOCHONDRIAL"/>
    <property type="match status" value="1"/>
</dbReference>
<keyword evidence="5" id="KW-1185">Reference proteome</keyword>
<evidence type="ECO:0000313" key="5">
    <source>
        <dbReference type="Proteomes" id="UP000193560"/>
    </source>
</evidence>